<name>A0A256FF44_9HYPH</name>
<dbReference type="RefSeq" id="WP_094508721.1">
    <property type="nucleotide sequence ID" value="NZ_JBHEEK010000007.1"/>
</dbReference>
<evidence type="ECO:0000256" key="3">
    <source>
        <dbReference type="SAM" id="SignalP"/>
    </source>
</evidence>
<dbReference type="EMBL" id="NNRJ01000052">
    <property type="protein sequence ID" value="OYR13485.1"/>
    <property type="molecule type" value="Genomic_DNA"/>
</dbReference>
<comment type="subcellular location">
    <subcellularLocation>
        <location evidence="1">Periplasm</location>
    </subcellularLocation>
</comment>
<accession>A0A256FF44</accession>
<dbReference type="PANTHER" id="PTHR30036">
    <property type="entry name" value="D-XYLOSE-BINDING PERIPLASMIC PROTEIN"/>
    <property type="match status" value="1"/>
</dbReference>
<dbReference type="GO" id="GO:0030288">
    <property type="term" value="C:outer membrane-bounded periplasmic space"/>
    <property type="evidence" value="ECO:0007669"/>
    <property type="project" value="TreeGrafter"/>
</dbReference>
<dbReference type="SUPFAM" id="SSF53822">
    <property type="entry name" value="Periplasmic binding protein-like I"/>
    <property type="match status" value="1"/>
</dbReference>
<dbReference type="InterPro" id="IPR028082">
    <property type="entry name" value="Peripla_BP_I"/>
</dbReference>
<dbReference type="AlphaFoldDB" id="A0A256FF44"/>
<evidence type="ECO:0000313" key="5">
    <source>
        <dbReference type="EMBL" id="OYR13485.1"/>
    </source>
</evidence>
<keyword evidence="6" id="KW-1185">Reference proteome</keyword>
<dbReference type="Gene3D" id="3.40.50.2300">
    <property type="match status" value="2"/>
</dbReference>
<feature type="domain" description="Periplasmic binding protein" evidence="4">
    <location>
        <begin position="35"/>
        <end position="290"/>
    </location>
</feature>
<dbReference type="Proteomes" id="UP000215590">
    <property type="component" value="Unassembled WGS sequence"/>
</dbReference>
<comment type="similarity">
    <text evidence="2">Belongs to the bacterial solute-binding protein 2 family.</text>
</comment>
<evidence type="ECO:0000259" key="4">
    <source>
        <dbReference type="Pfam" id="PF13407"/>
    </source>
</evidence>
<dbReference type="InterPro" id="IPR025997">
    <property type="entry name" value="SBP_2_dom"/>
</dbReference>
<evidence type="ECO:0000256" key="1">
    <source>
        <dbReference type="ARBA" id="ARBA00004418"/>
    </source>
</evidence>
<feature type="signal peptide" evidence="3">
    <location>
        <begin position="1"/>
        <end position="27"/>
    </location>
</feature>
<organism evidence="5 6">
    <name type="scientific">Brucella thiophenivorans</name>
    <dbReference type="NCBI Taxonomy" id="571255"/>
    <lineage>
        <taxon>Bacteria</taxon>
        <taxon>Pseudomonadati</taxon>
        <taxon>Pseudomonadota</taxon>
        <taxon>Alphaproteobacteria</taxon>
        <taxon>Hyphomicrobiales</taxon>
        <taxon>Brucellaceae</taxon>
        <taxon>Brucella/Ochrobactrum group</taxon>
        <taxon>Brucella</taxon>
    </lineage>
</organism>
<dbReference type="Pfam" id="PF13407">
    <property type="entry name" value="Peripla_BP_4"/>
    <property type="match status" value="1"/>
</dbReference>
<gene>
    <name evidence="5" type="ORF">CEV31_3356</name>
</gene>
<dbReference type="PANTHER" id="PTHR30036:SF7">
    <property type="entry name" value="ABC TRANSPORTER PERIPLASMIC-BINDING PROTEIN YPHF"/>
    <property type="match status" value="1"/>
</dbReference>
<reference evidence="5 6" key="1">
    <citation type="submission" date="2017-07" db="EMBL/GenBank/DDBJ databases">
        <title>Phylogenetic study on the rhizospheric bacterium Ochrobactrum sp. A44.</title>
        <authorList>
            <person name="Krzyzanowska D.M."/>
            <person name="Ossowicki A."/>
            <person name="Rajewska M."/>
            <person name="Maciag T."/>
            <person name="Kaczynski Z."/>
            <person name="Czerwicka M."/>
            <person name="Jafra S."/>
        </authorList>
    </citation>
    <scope>NUCLEOTIDE SEQUENCE [LARGE SCALE GENOMIC DNA]</scope>
    <source>
        <strain evidence="5 6">DSM 7216</strain>
    </source>
</reference>
<comment type="caution">
    <text evidence="5">The sequence shown here is derived from an EMBL/GenBank/DDBJ whole genome shotgun (WGS) entry which is preliminary data.</text>
</comment>
<evidence type="ECO:0000256" key="2">
    <source>
        <dbReference type="ARBA" id="ARBA00007639"/>
    </source>
</evidence>
<protein>
    <submittedName>
        <fullName evidence="5">Periplasmic binding and sugar binding domain of LacI family protein</fullName>
    </submittedName>
</protein>
<proteinExistence type="inferred from homology"/>
<dbReference type="GO" id="GO:0030246">
    <property type="term" value="F:carbohydrate binding"/>
    <property type="evidence" value="ECO:0007669"/>
    <property type="project" value="TreeGrafter"/>
</dbReference>
<evidence type="ECO:0000313" key="6">
    <source>
        <dbReference type="Proteomes" id="UP000215590"/>
    </source>
</evidence>
<dbReference type="InterPro" id="IPR050555">
    <property type="entry name" value="Bact_Solute-Bind_Prot2"/>
</dbReference>
<sequence length="335" mass="36109">MRRISKLMTCTMLAGLAGVMLAGTAIAQDKPTITTVVKVTGENWFTRMNEGVDAYGKDNTNVSTNQVGPAKADAAQQARILEDLVAKNVSAIAVVPMDPSALEGVLRRAAQRGIKVIAHEGDSMTNVDVDIEAFDNKAFGKRINEALANCMGKSGKWTSFVGSLGSLTHNQWVDAGAENAKQYSEMELVAEKNESFNDANKAYEKAKEILRKYPDIKGFQGSSAIDVIGIGRAVEEAGLQDKTCVYGLGLPKDTGPYLDTGAVDQIFFWDPKDAGYVMNKVADLVLQGQEIKDGMDLGVPGYEKVTVVKGPGKGVIIQGQAWVDVDKSNYKNYPF</sequence>
<feature type="chain" id="PRO_5013169147" evidence="3">
    <location>
        <begin position="28"/>
        <end position="335"/>
    </location>
</feature>
<dbReference type="OrthoDB" id="9781890at2"/>
<keyword evidence="3" id="KW-0732">Signal</keyword>